<evidence type="ECO:0000256" key="4">
    <source>
        <dbReference type="ARBA" id="ARBA00022807"/>
    </source>
</evidence>
<keyword evidence="2" id="KW-0645">Protease</keyword>
<evidence type="ECO:0000256" key="3">
    <source>
        <dbReference type="ARBA" id="ARBA00022801"/>
    </source>
</evidence>
<dbReference type="Pfam" id="PF01551">
    <property type="entry name" value="Peptidase_M23"/>
    <property type="match status" value="1"/>
</dbReference>
<dbReference type="GO" id="GO:0008234">
    <property type="term" value="F:cysteine-type peptidase activity"/>
    <property type="evidence" value="ECO:0007669"/>
    <property type="project" value="UniProtKB-KW"/>
</dbReference>
<sequence>MAHDREFQRKRKDTRMPVRDSHGEDQPAARQTEQDFDLRRARDTPSSVTGKTHRQDIPVQTEFSQLSPETPASLLEQGDAYAAVGDVFSDRFEIPDAAGTESPTQDNGRSNFRQEVSRRSLVTEDVTDHDTGQYAPSSEGSAPPSGTDRSGQEHRYRTHQHGNKYQQRFQEAAQAEEQAAQKEKGVDSEPPKTSKLEFTADELPPETKDKKLTHARRKAERTAQKAEQAQNRLPARKKLRMETVSDPETGKAKKHLKFEKEVKSQKVHVKGPVPLRPVKAGANTAIGYAHKKIYEAEDENVGIKAAHRSELVGEAGLRTAYHRHKTAPYRKAAKLQQKSAKANARLAYRQALSDHPELKKHAIARIWQKQKLKRQYAKAAREAGKQAKNAAVATERVSVGIVHAVKRHPVICLVLLLLLLVIFLITSLFSTFSNIGTGGLGSLAASTYLADDQDINQAELTYTEWETDLQMEIDRVESDRPGYDEYRYNLGAIEHDPYVLMGYLTSAYQGFTYDEVESVLRQLFQEQYTLSFSEETEIRYRTETSVDPETGEETQEEVPYEWRILNVKLTVTPLENLVVSRMNADQKEICEILLQTKGNRQYVKNVFGTNWLPYVTSYYGYRVHPISGEKNYHTGVDIGMPEGTEILAGHDGTVTLAGNAGGYGLCVAIEGEAYEGHTLTTKYGHCSQILVSAGQEVKAGDVIAKVGNTGNSTGAHLHLEVLVDGQYLNPLYFADTGDTSERHLPEVGSGGTGNYFDYDIPPEALADEQFAAMMAEAEKYLGYPYVWGGASPSTSFDCSGYVSWVINNCGVGWNFGRLTADGLLGVCTPVSSADAKPGDLIFFQGTYNTSGASHVGIYVGNGMMIHCGDPISYANINTSYWQQHFYTFGRLSGIPDKRPYQ</sequence>
<dbReference type="AlphaFoldDB" id="A0A173T3H2"/>
<feature type="compositionally biased region" description="Basic and acidic residues" evidence="5">
    <location>
        <begin position="179"/>
        <end position="195"/>
    </location>
</feature>
<dbReference type="GO" id="GO:0006508">
    <property type="term" value="P:proteolysis"/>
    <property type="evidence" value="ECO:0007669"/>
    <property type="project" value="UniProtKB-KW"/>
</dbReference>
<gene>
    <name evidence="8" type="primary">iap_2</name>
    <name evidence="8" type="ORF">ERS852574_01860</name>
</gene>
<dbReference type="InterPro" id="IPR038765">
    <property type="entry name" value="Papain-like_cys_pep_sf"/>
</dbReference>
<feature type="compositionally biased region" description="Basic and acidic residues" evidence="5">
    <location>
        <begin position="14"/>
        <end position="43"/>
    </location>
</feature>
<dbReference type="PANTHER" id="PTHR47053">
    <property type="entry name" value="MUREIN DD-ENDOPEPTIDASE MEPH-RELATED"/>
    <property type="match status" value="1"/>
</dbReference>
<evidence type="ECO:0000256" key="2">
    <source>
        <dbReference type="ARBA" id="ARBA00022670"/>
    </source>
</evidence>
<dbReference type="Gene3D" id="2.70.70.10">
    <property type="entry name" value="Glucose Permease (Domain IIA)"/>
    <property type="match status" value="1"/>
</dbReference>
<keyword evidence="6" id="KW-1133">Transmembrane helix</keyword>
<dbReference type="PROSITE" id="PS51935">
    <property type="entry name" value="NLPC_P60"/>
    <property type="match status" value="1"/>
</dbReference>
<evidence type="ECO:0000259" key="7">
    <source>
        <dbReference type="PROSITE" id="PS51935"/>
    </source>
</evidence>
<feature type="compositionally biased region" description="Polar residues" evidence="5">
    <location>
        <begin position="101"/>
        <end position="114"/>
    </location>
</feature>
<evidence type="ECO:0000256" key="5">
    <source>
        <dbReference type="SAM" id="MobiDB-lite"/>
    </source>
</evidence>
<keyword evidence="6" id="KW-0812">Transmembrane</keyword>
<accession>A0A173T3H2</accession>
<feature type="region of interest" description="Disordered" evidence="5">
    <location>
        <begin position="1"/>
        <end position="74"/>
    </location>
</feature>
<dbReference type="CDD" id="cd12797">
    <property type="entry name" value="M23_peptidase"/>
    <property type="match status" value="1"/>
</dbReference>
<feature type="compositionally biased region" description="Polar residues" evidence="5">
    <location>
        <begin position="61"/>
        <end position="70"/>
    </location>
</feature>
<dbReference type="PANTHER" id="PTHR47053:SF1">
    <property type="entry name" value="MUREIN DD-ENDOPEPTIDASE MEPH-RELATED"/>
    <property type="match status" value="1"/>
</dbReference>
<evidence type="ECO:0000256" key="1">
    <source>
        <dbReference type="ARBA" id="ARBA00007074"/>
    </source>
</evidence>
<dbReference type="Pfam" id="PF00877">
    <property type="entry name" value="NLPC_P60"/>
    <property type="match status" value="1"/>
</dbReference>
<evidence type="ECO:0000313" key="9">
    <source>
        <dbReference type="Proteomes" id="UP000095727"/>
    </source>
</evidence>
<feature type="compositionally biased region" description="Low complexity" evidence="5">
    <location>
        <begin position="135"/>
        <end position="146"/>
    </location>
</feature>
<dbReference type="InterPro" id="IPR051202">
    <property type="entry name" value="Peptidase_C40"/>
</dbReference>
<keyword evidence="4" id="KW-0788">Thiol protease</keyword>
<dbReference type="Proteomes" id="UP000095727">
    <property type="component" value="Unassembled WGS sequence"/>
</dbReference>
<organism evidence="8 9">
    <name type="scientific">Coprococcus comes</name>
    <dbReference type="NCBI Taxonomy" id="410072"/>
    <lineage>
        <taxon>Bacteria</taxon>
        <taxon>Bacillati</taxon>
        <taxon>Bacillota</taxon>
        <taxon>Clostridia</taxon>
        <taxon>Lachnospirales</taxon>
        <taxon>Lachnospiraceae</taxon>
        <taxon>Coprococcus</taxon>
    </lineage>
</organism>
<feature type="domain" description="NlpC/P60" evidence="7">
    <location>
        <begin position="767"/>
        <end position="892"/>
    </location>
</feature>
<feature type="region of interest" description="Disordered" evidence="5">
    <location>
        <begin position="93"/>
        <end position="231"/>
    </location>
</feature>
<dbReference type="SUPFAM" id="SSF51261">
    <property type="entry name" value="Duplicated hybrid motif"/>
    <property type="match status" value="1"/>
</dbReference>
<dbReference type="InterPro" id="IPR011055">
    <property type="entry name" value="Dup_hybrid_motif"/>
</dbReference>
<keyword evidence="3 8" id="KW-0378">Hydrolase</keyword>
<evidence type="ECO:0000256" key="6">
    <source>
        <dbReference type="SAM" id="Phobius"/>
    </source>
</evidence>
<comment type="similarity">
    <text evidence="1">Belongs to the peptidase C40 family.</text>
</comment>
<proteinExistence type="inferred from homology"/>
<dbReference type="InterPro" id="IPR000064">
    <property type="entry name" value="NLP_P60_dom"/>
</dbReference>
<keyword evidence="6" id="KW-0472">Membrane</keyword>
<dbReference type="InterPro" id="IPR016047">
    <property type="entry name" value="M23ase_b-sheet_dom"/>
</dbReference>
<feature type="transmembrane region" description="Helical" evidence="6">
    <location>
        <begin position="410"/>
        <end position="432"/>
    </location>
</feature>
<name>A0A173T3H2_9FIRM</name>
<dbReference type="EMBL" id="CYXR01000012">
    <property type="protein sequence ID" value="CUM96589.1"/>
    <property type="molecule type" value="Genomic_DNA"/>
</dbReference>
<feature type="compositionally biased region" description="Basic and acidic residues" evidence="5">
    <location>
        <begin position="115"/>
        <end position="131"/>
    </location>
</feature>
<dbReference type="NCBIfam" id="NF045974">
    <property type="entry name" value="conju_CD1108"/>
    <property type="match status" value="1"/>
</dbReference>
<dbReference type="SUPFAM" id="SSF54001">
    <property type="entry name" value="Cysteine proteinases"/>
    <property type="match status" value="1"/>
</dbReference>
<reference evidence="8 9" key="1">
    <citation type="submission" date="2015-09" db="EMBL/GenBank/DDBJ databases">
        <authorList>
            <consortium name="Pathogen Informatics"/>
        </authorList>
    </citation>
    <scope>NUCLEOTIDE SEQUENCE [LARGE SCALE GENOMIC DNA]</scope>
    <source>
        <strain evidence="8 9">2789STDY5834962</strain>
    </source>
</reference>
<dbReference type="EC" id="3.4.-.-" evidence="8"/>
<dbReference type="Gene3D" id="3.90.1720.10">
    <property type="entry name" value="endopeptidase domain like (from Nostoc punctiforme)"/>
    <property type="match status" value="1"/>
</dbReference>
<dbReference type="RefSeq" id="WP_055156901.1">
    <property type="nucleotide sequence ID" value="NZ_CYXR01000012.1"/>
</dbReference>
<evidence type="ECO:0000313" key="8">
    <source>
        <dbReference type="EMBL" id="CUM96589.1"/>
    </source>
</evidence>
<protein>
    <submittedName>
        <fullName evidence="8">Probable endopeptidase p60</fullName>
        <ecNumber evidence="8">3.4.-.-</ecNumber>
    </submittedName>
</protein>